<gene>
    <name evidence="4" type="ORF">A2Y75_08400</name>
</gene>
<dbReference type="EMBL" id="MELK01000030">
    <property type="protein sequence ID" value="OFW57745.1"/>
    <property type="molecule type" value="Genomic_DNA"/>
</dbReference>
<protein>
    <recommendedName>
        <fullName evidence="3">Glycosyltransferase RgtA/B/C/D-like domain-containing protein</fullName>
    </recommendedName>
</protein>
<evidence type="ECO:0000313" key="4">
    <source>
        <dbReference type="EMBL" id="OFW57745.1"/>
    </source>
</evidence>
<feature type="region of interest" description="Disordered" evidence="1">
    <location>
        <begin position="325"/>
        <end position="354"/>
    </location>
</feature>
<evidence type="ECO:0000256" key="2">
    <source>
        <dbReference type="SAM" id="Phobius"/>
    </source>
</evidence>
<evidence type="ECO:0000259" key="3">
    <source>
        <dbReference type="Pfam" id="PF13231"/>
    </source>
</evidence>
<sequence>MSGWKEHFLVILIFLILVIIFTLPFVMHAGSAVISGHVDNLLNVWITSWDNHALVTNPSALFQANMNYPSPDSLAFSEHLFIVSLLSAPIKWVTGNPILAYNLISLVGFALAGYTMYLLVKYLTHNRLAAFAAGAFFAFVPYHFSTIVHVHVSFYLLQPLLLLFLFKYFDEGRPRYLVGLGVTFLAQALLSWYQVAFSSIPIALFLIWQLISRRRREKIRYFAYTVAVLALCLVLVLPFALPYFRVHKNTPESESRPAINAVASAKARDYLRVLPQNYLYNKLGFFSTGNPGEGNSLFPGFLIFPLALIALIGVFLTLKRRRPGTPEPAPAEELAPNEDASQVPESVAAEDAPERAPPPSYFIYFIVLGAVSFLLALGPSPHGVSNLFYRALNKLPFYGFVRFPIRYHIMVIMALAVVVGYSCAYIYNFLKERKGGAWSLLGVGAIIALLLLEFAVFNLPFQPVAVGDAVPRVYRDLKDIDGAVVAELPLPYVENSMIYEDPLTLNFATLDNTFLSAIHEQDSVYFSTYHWKKLVNGLSGYYPLFYRRAVVESQSFPSRRSLDFLASAGVTYLVMHWDYLPPGRRDQLRAYLNQLPDLELVEDYEEGLSLYRLLSVETQPLEAMNVTPFFPQRAEPDASFSASLIFNNPGNRPFINLDEARQHLEVEWLNETGEVVRKDESYLYAPFFIEQGQGAVAAFKLNAPAPGNYSIKLTVLDGILKGSIWEADVTVRDVQSVRTADSSARLKTTEALSPQAGDVFSLPLELMNTGVTEWPRQGATVAGSVVITAIWTRDGDDSYKMQQQGMLPGDISAGQSASFPIALQAPREAGAYRLTLSLNCLGVTYIGEPLELPIDIH</sequence>
<dbReference type="InterPro" id="IPR013783">
    <property type="entry name" value="Ig-like_fold"/>
</dbReference>
<feature type="transmembrane region" description="Helical" evidence="2">
    <location>
        <begin position="176"/>
        <end position="209"/>
    </location>
</feature>
<comment type="caution">
    <text evidence="4">The sequence shown here is derived from an EMBL/GenBank/DDBJ whole genome shotgun (WGS) entry which is preliminary data.</text>
</comment>
<accession>A0A1F2WLJ7</accession>
<feature type="domain" description="Glycosyltransferase RgtA/B/C/D-like" evidence="3">
    <location>
        <begin position="93"/>
        <end position="236"/>
    </location>
</feature>
<feature type="transmembrane region" description="Helical" evidence="2">
    <location>
        <begin position="437"/>
        <end position="457"/>
    </location>
</feature>
<dbReference type="GO" id="GO:0005975">
    <property type="term" value="P:carbohydrate metabolic process"/>
    <property type="evidence" value="ECO:0007669"/>
    <property type="project" value="UniProtKB-ARBA"/>
</dbReference>
<proteinExistence type="predicted"/>
<dbReference type="InterPro" id="IPR038731">
    <property type="entry name" value="RgtA/B/C-like"/>
</dbReference>
<dbReference type="Pfam" id="PF13231">
    <property type="entry name" value="PMT_2"/>
    <property type="match status" value="1"/>
</dbReference>
<reference evidence="4 5" key="1">
    <citation type="journal article" date="2016" name="Nat. Commun.">
        <title>Thousands of microbial genomes shed light on interconnected biogeochemical processes in an aquifer system.</title>
        <authorList>
            <person name="Anantharaman K."/>
            <person name="Brown C.T."/>
            <person name="Hug L.A."/>
            <person name="Sharon I."/>
            <person name="Castelle C.J."/>
            <person name="Probst A.J."/>
            <person name="Thomas B.C."/>
            <person name="Singh A."/>
            <person name="Wilkins M.J."/>
            <person name="Karaoz U."/>
            <person name="Brodie E.L."/>
            <person name="Williams K.H."/>
            <person name="Hubbard S.S."/>
            <person name="Banfield J.F."/>
        </authorList>
    </citation>
    <scope>NUCLEOTIDE SEQUENCE [LARGE SCALE GENOMIC DNA]</scope>
</reference>
<feature type="transmembrane region" description="Helical" evidence="2">
    <location>
        <begin position="131"/>
        <end position="156"/>
    </location>
</feature>
<name>A0A1F2WLJ7_9ACTN</name>
<organism evidence="4 5">
    <name type="scientific">Candidatus Solincola sediminis</name>
    <dbReference type="NCBI Taxonomy" id="1797199"/>
    <lineage>
        <taxon>Bacteria</taxon>
        <taxon>Bacillati</taxon>
        <taxon>Actinomycetota</taxon>
        <taxon>Candidatus Geothermincolia</taxon>
        <taxon>Candidatus Geothermincolales</taxon>
        <taxon>Candidatus Geothermincolaceae</taxon>
        <taxon>Candidatus Solincola</taxon>
    </lineage>
</organism>
<feature type="compositionally biased region" description="Low complexity" evidence="1">
    <location>
        <begin position="331"/>
        <end position="340"/>
    </location>
</feature>
<feature type="transmembrane region" description="Helical" evidence="2">
    <location>
        <begin position="361"/>
        <end position="378"/>
    </location>
</feature>
<feature type="transmembrane region" description="Helical" evidence="2">
    <location>
        <begin position="98"/>
        <end position="119"/>
    </location>
</feature>
<keyword evidence="2" id="KW-0812">Transmembrane</keyword>
<feature type="transmembrane region" description="Helical" evidence="2">
    <location>
        <begin position="405"/>
        <end position="430"/>
    </location>
</feature>
<feature type="transmembrane region" description="Helical" evidence="2">
    <location>
        <begin position="221"/>
        <end position="244"/>
    </location>
</feature>
<evidence type="ECO:0000256" key="1">
    <source>
        <dbReference type="SAM" id="MobiDB-lite"/>
    </source>
</evidence>
<keyword evidence="2" id="KW-0472">Membrane</keyword>
<dbReference type="Proteomes" id="UP000177876">
    <property type="component" value="Unassembled WGS sequence"/>
</dbReference>
<evidence type="ECO:0000313" key="5">
    <source>
        <dbReference type="Proteomes" id="UP000177876"/>
    </source>
</evidence>
<feature type="transmembrane region" description="Helical" evidence="2">
    <location>
        <begin position="297"/>
        <end position="318"/>
    </location>
</feature>
<feature type="transmembrane region" description="Helical" evidence="2">
    <location>
        <begin position="7"/>
        <end position="27"/>
    </location>
</feature>
<dbReference type="STRING" id="1797197.A2Y75_08400"/>
<dbReference type="Gene3D" id="2.60.40.10">
    <property type="entry name" value="Immunoglobulins"/>
    <property type="match status" value="1"/>
</dbReference>
<dbReference type="AlphaFoldDB" id="A0A1F2WLJ7"/>
<keyword evidence="2" id="KW-1133">Transmembrane helix</keyword>